<gene>
    <name evidence="2" type="ORF">MSTO_09340</name>
</gene>
<sequence>MRAFDCPVCHGFVTFESHRCPNCQAALGFHAPSMAMVATTAGTAVVDGRRWIGCTKTTDLGCNWLVPEEQPDHASRGRCLPDSLIRREPAADDTIAREKLVSTAVDLRRLAFQLLDLGLPVEPFWRADGGLAFDLLSSYSAGEKVVSGHERTSRNALRTICTSPTRSIPCARLG</sequence>
<reference evidence="2 3" key="1">
    <citation type="journal article" date="2019" name="Emerg. Microbes Infect.">
        <title>Comprehensive subspecies identification of 175 nontuberculous mycobacteria species based on 7547 genomic profiles.</title>
        <authorList>
            <person name="Matsumoto Y."/>
            <person name="Kinjo T."/>
            <person name="Motooka D."/>
            <person name="Nabeya D."/>
            <person name="Jung N."/>
            <person name="Uechi K."/>
            <person name="Horii T."/>
            <person name="Iida T."/>
            <person name="Fujita J."/>
            <person name="Nakamura S."/>
        </authorList>
    </citation>
    <scope>NUCLEOTIDE SEQUENCE [LARGE SCALE GENOMIC DNA]</scope>
    <source>
        <strain evidence="2 3">JCM 17783</strain>
    </source>
</reference>
<proteinExistence type="predicted"/>
<accession>A0A7I7Q3A6</accession>
<dbReference type="EMBL" id="AP022587">
    <property type="protein sequence ID" value="BBY20729.1"/>
    <property type="molecule type" value="Genomic_DNA"/>
</dbReference>
<dbReference type="Proteomes" id="UP000467130">
    <property type="component" value="Chromosome"/>
</dbReference>
<keyword evidence="3" id="KW-1185">Reference proteome</keyword>
<evidence type="ECO:0000313" key="3">
    <source>
        <dbReference type="Proteomes" id="UP000467130"/>
    </source>
</evidence>
<organism evidence="2 3">
    <name type="scientific">Mycobacterium stomatepiae</name>
    <dbReference type="NCBI Taxonomy" id="470076"/>
    <lineage>
        <taxon>Bacteria</taxon>
        <taxon>Bacillati</taxon>
        <taxon>Actinomycetota</taxon>
        <taxon>Actinomycetes</taxon>
        <taxon>Mycobacteriales</taxon>
        <taxon>Mycobacteriaceae</taxon>
        <taxon>Mycobacterium</taxon>
        <taxon>Mycobacterium simiae complex</taxon>
    </lineage>
</organism>
<evidence type="ECO:0000259" key="1">
    <source>
        <dbReference type="Pfam" id="PF10005"/>
    </source>
</evidence>
<dbReference type="KEGG" id="msto:MSTO_09340"/>
<dbReference type="InterPro" id="IPR011201">
    <property type="entry name" value="Zinc-ribbon_6_bact"/>
</dbReference>
<dbReference type="AlphaFoldDB" id="A0A7I7Q3A6"/>
<evidence type="ECO:0000313" key="2">
    <source>
        <dbReference type="EMBL" id="BBY20729.1"/>
    </source>
</evidence>
<protein>
    <recommendedName>
        <fullName evidence="1">Zinc-ribbon domain-containing protein</fullName>
    </recommendedName>
</protein>
<name>A0A7I7Q3A6_9MYCO</name>
<dbReference type="Pfam" id="PF10005">
    <property type="entry name" value="Zn_ribbon_DZR_6"/>
    <property type="match status" value="1"/>
</dbReference>
<feature type="domain" description="Zinc-ribbon" evidence="1">
    <location>
        <begin position="4"/>
        <end position="73"/>
    </location>
</feature>